<gene>
    <name evidence="2" type="ORF">GCM10009680_59140</name>
</gene>
<dbReference type="Proteomes" id="UP001499947">
    <property type="component" value="Unassembled WGS sequence"/>
</dbReference>
<reference evidence="2 3" key="1">
    <citation type="journal article" date="2019" name="Int. J. Syst. Evol. Microbiol.">
        <title>The Global Catalogue of Microorganisms (GCM) 10K type strain sequencing project: providing services to taxonomists for standard genome sequencing and annotation.</title>
        <authorList>
            <consortium name="The Broad Institute Genomics Platform"/>
            <consortium name="The Broad Institute Genome Sequencing Center for Infectious Disease"/>
            <person name="Wu L."/>
            <person name="Ma J."/>
        </authorList>
    </citation>
    <scope>NUCLEOTIDE SEQUENCE [LARGE SCALE GENOMIC DNA]</scope>
    <source>
        <strain evidence="2 3">JCM 13244</strain>
    </source>
</reference>
<evidence type="ECO:0000313" key="3">
    <source>
        <dbReference type="Proteomes" id="UP001499947"/>
    </source>
</evidence>
<protein>
    <submittedName>
        <fullName evidence="2">Uncharacterized protein</fullName>
    </submittedName>
</protein>
<organism evidence="2 3">
    <name type="scientific">Streptomyces yatensis</name>
    <dbReference type="NCBI Taxonomy" id="155177"/>
    <lineage>
        <taxon>Bacteria</taxon>
        <taxon>Bacillati</taxon>
        <taxon>Actinomycetota</taxon>
        <taxon>Actinomycetes</taxon>
        <taxon>Kitasatosporales</taxon>
        <taxon>Streptomycetaceae</taxon>
        <taxon>Streptomyces</taxon>
        <taxon>Streptomyces violaceusniger group</taxon>
    </lineage>
</organism>
<evidence type="ECO:0000256" key="1">
    <source>
        <dbReference type="SAM" id="MobiDB-lite"/>
    </source>
</evidence>
<evidence type="ECO:0000313" key="2">
    <source>
        <dbReference type="EMBL" id="GAA1710429.1"/>
    </source>
</evidence>
<accession>A0ABN2IRS0</accession>
<name>A0ABN2IRS0_9ACTN</name>
<proteinExistence type="predicted"/>
<sequence length="86" mass="9364">MVDPVVAQRLLQRAGDMLLPDDLGEGLGAVAAVQREGRHAYDDIGDDRQPDHARVPTLPADAKRPSRTHQSPLTLAAFRPWGSSVR</sequence>
<keyword evidence="3" id="KW-1185">Reference proteome</keyword>
<feature type="compositionally biased region" description="Basic and acidic residues" evidence="1">
    <location>
        <begin position="41"/>
        <end position="54"/>
    </location>
</feature>
<dbReference type="EMBL" id="BAAALR010000068">
    <property type="protein sequence ID" value="GAA1710429.1"/>
    <property type="molecule type" value="Genomic_DNA"/>
</dbReference>
<feature type="region of interest" description="Disordered" evidence="1">
    <location>
        <begin position="41"/>
        <end position="86"/>
    </location>
</feature>
<comment type="caution">
    <text evidence="2">The sequence shown here is derived from an EMBL/GenBank/DDBJ whole genome shotgun (WGS) entry which is preliminary data.</text>
</comment>